<reference evidence="2" key="2">
    <citation type="submission" date="2020-09" db="EMBL/GenBank/DDBJ databases">
        <authorList>
            <person name="Sun Q."/>
            <person name="Zhou Y."/>
        </authorList>
    </citation>
    <scope>NUCLEOTIDE SEQUENCE</scope>
    <source>
        <strain evidence="2">CGMCC 1.12785</strain>
    </source>
</reference>
<comment type="caution">
    <text evidence="2">The sequence shown here is derived from an EMBL/GenBank/DDBJ whole genome shotgun (WGS) entry which is preliminary data.</text>
</comment>
<protein>
    <submittedName>
        <fullName evidence="2">Membrane protein</fullName>
    </submittedName>
</protein>
<feature type="transmembrane region" description="Helical" evidence="1">
    <location>
        <begin position="68"/>
        <end position="88"/>
    </location>
</feature>
<gene>
    <name evidence="2" type="ORF">GCM10011333_23690</name>
</gene>
<dbReference type="PANTHER" id="PTHR40078:SF1">
    <property type="entry name" value="INTEGRAL MEMBRANE PROTEIN"/>
    <property type="match status" value="1"/>
</dbReference>
<sequence>MAEVADDAGRAADSSRNFRALAGHPLPLRLGALYGGLLLFGFSAGLMLRADLGAMPWDVLHQGIALHIPLSIGVVGIMVSVLVLLLWIPLRERPGLGTVSNAILVGLVIDATLLILPAHPPLLLACVYMIGGIVLNAAATVLYISADFGPGPRDGLMTGLVRRTGFPVFAVRTTIEVVVVVSGALLGGTFFIGTVLFALSIGPLAQFFLRHFNSLVANGQCP</sequence>
<keyword evidence="1" id="KW-1133">Transmembrane helix</keyword>
<dbReference type="AlphaFoldDB" id="A0A8J2XL47"/>
<organism evidence="2 3">
    <name type="scientific">Sediminivirga luteola</name>
    <dbReference type="NCBI Taxonomy" id="1774748"/>
    <lineage>
        <taxon>Bacteria</taxon>
        <taxon>Bacillati</taxon>
        <taxon>Actinomycetota</taxon>
        <taxon>Actinomycetes</taxon>
        <taxon>Micrococcales</taxon>
        <taxon>Brevibacteriaceae</taxon>
        <taxon>Sediminivirga</taxon>
    </lineage>
</organism>
<keyword evidence="1" id="KW-0812">Transmembrane</keyword>
<keyword evidence="1" id="KW-0472">Membrane</keyword>
<feature type="transmembrane region" description="Helical" evidence="1">
    <location>
        <begin position="26"/>
        <end position="48"/>
    </location>
</feature>
<dbReference type="EMBL" id="BMFY01000010">
    <property type="protein sequence ID" value="GGA19837.1"/>
    <property type="molecule type" value="Genomic_DNA"/>
</dbReference>
<proteinExistence type="predicted"/>
<evidence type="ECO:0000313" key="2">
    <source>
        <dbReference type="EMBL" id="GGA19837.1"/>
    </source>
</evidence>
<feature type="transmembrane region" description="Helical" evidence="1">
    <location>
        <begin position="122"/>
        <end position="144"/>
    </location>
</feature>
<accession>A0A8J2XL47</accession>
<name>A0A8J2XL47_9MICO</name>
<dbReference type="Proteomes" id="UP000616114">
    <property type="component" value="Unassembled WGS sequence"/>
</dbReference>
<reference evidence="2" key="1">
    <citation type="journal article" date="2014" name="Int. J. Syst. Evol. Microbiol.">
        <title>Complete genome sequence of Corynebacterium casei LMG S-19264T (=DSM 44701T), isolated from a smear-ripened cheese.</title>
        <authorList>
            <consortium name="US DOE Joint Genome Institute (JGI-PGF)"/>
            <person name="Walter F."/>
            <person name="Albersmeier A."/>
            <person name="Kalinowski J."/>
            <person name="Ruckert C."/>
        </authorList>
    </citation>
    <scope>NUCLEOTIDE SEQUENCE</scope>
    <source>
        <strain evidence="2">CGMCC 1.12785</strain>
    </source>
</reference>
<keyword evidence="3" id="KW-1185">Reference proteome</keyword>
<dbReference type="RefSeq" id="WP_229745117.1">
    <property type="nucleotide sequence ID" value="NZ_BMFY01000010.1"/>
</dbReference>
<dbReference type="InterPro" id="IPR038750">
    <property type="entry name" value="YczE/YyaS-like"/>
</dbReference>
<evidence type="ECO:0000313" key="3">
    <source>
        <dbReference type="Proteomes" id="UP000616114"/>
    </source>
</evidence>
<feature type="transmembrane region" description="Helical" evidence="1">
    <location>
        <begin position="95"/>
        <end position="116"/>
    </location>
</feature>
<dbReference type="PANTHER" id="PTHR40078">
    <property type="entry name" value="INTEGRAL MEMBRANE PROTEIN-RELATED"/>
    <property type="match status" value="1"/>
</dbReference>
<dbReference type="Pfam" id="PF19700">
    <property type="entry name" value="DUF6198"/>
    <property type="match status" value="1"/>
</dbReference>
<evidence type="ECO:0000256" key="1">
    <source>
        <dbReference type="SAM" id="Phobius"/>
    </source>
</evidence>